<protein>
    <submittedName>
        <fullName evidence="2">Uncharacterized protein</fullName>
    </submittedName>
</protein>
<dbReference type="EMBL" id="JABEXW010000778">
    <property type="protein sequence ID" value="KAF4955467.1"/>
    <property type="molecule type" value="Genomic_DNA"/>
</dbReference>
<evidence type="ECO:0000256" key="1">
    <source>
        <dbReference type="SAM" id="MobiDB-lite"/>
    </source>
</evidence>
<feature type="region of interest" description="Disordered" evidence="1">
    <location>
        <begin position="318"/>
        <end position="337"/>
    </location>
</feature>
<dbReference type="AlphaFoldDB" id="A0A8H4TD59"/>
<dbReference type="Proteomes" id="UP000622797">
    <property type="component" value="Unassembled WGS sequence"/>
</dbReference>
<accession>A0A8H4TD59</accession>
<evidence type="ECO:0000313" key="3">
    <source>
        <dbReference type="Proteomes" id="UP000622797"/>
    </source>
</evidence>
<proteinExistence type="predicted"/>
<comment type="caution">
    <text evidence="2">The sequence shown here is derived from an EMBL/GenBank/DDBJ whole genome shotgun (WGS) entry which is preliminary data.</text>
</comment>
<keyword evidence="3" id="KW-1185">Reference proteome</keyword>
<dbReference type="SUPFAM" id="SSF52047">
    <property type="entry name" value="RNI-like"/>
    <property type="match status" value="1"/>
</dbReference>
<sequence>MHPAKANYSRIRIGPSHENDRLYDLLRTYVQQPTRARTVTEIVIDPDHWSAHHSSFAFKDQDRIEKFDLDDEILDEAHIALQEYARSLALDDKMTAQLILRLDRKQRQMVNTWEDAEDSREEVNDKFAAAATLLLFSLCENISTLYIGETLYDEMLIEYMLNTNYKQIKSPGLQKLQHVRFITCALSDEKAYGNIEILQYLQLIHRLPALESVTLEAIEEYQAYRHFFIPRTGNMRKLKISHCDISGNLLAIIISIPKSLEELKLSLGGLWCRDGGRPLVRPYQIARALAAYRNSLRVLDIDLDFVVQETIDEWWDVNEDDNSNNGGTESDYDDYGRGRLTSDQAISSNHKIGSKGEAKDYGRTIGSLHDFPHLTHLSISIITLLGSYDNYEPPYRLLKSAPFQLVNALPPNLEYLCIYGYVRGQNPDADKHIDELLEKKDEKLTKLQVINGVDEHLPSIRDIFGTDDEPREDNLYQRETLDLDWKLVQDV</sequence>
<reference evidence="2" key="1">
    <citation type="journal article" date="2020" name="BMC Genomics">
        <title>Correction to: Identification and distribution of gene clusters required for synthesis of sphingolipid metabolism inhibitors in diverse species of the filamentous fungus Fusarium.</title>
        <authorList>
            <person name="Kim H.S."/>
            <person name="Lohmar J.M."/>
            <person name="Busman M."/>
            <person name="Brown D.W."/>
            <person name="Naumann T.A."/>
            <person name="Divon H.H."/>
            <person name="Lysoe E."/>
            <person name="Uhlig S."/>
            <person name="Proctor R.H."/>
        </authorList>
    </citation>
    <scope>NUCLEOTIDE SEQUENCE</scope>
    <source>
        <strain evidence="2">NRRL 20472</strain>
    </source>
</reference>
<gene>
    <name evidence="2" type="ORF">FSARC_11834</name>
</gene>
<evidence type="ECO:0000313" key="2">
    <source>
        <dbReference type="EMBL" id="KAF4955467.1"/>
    </source>
</evidence>
<dbReference type="InterPro" id="IPR032675">
    <property type="entry name" value="LRR_dom_sf"/>
</dbReference>
<organism evidence="2 3">
    <name type="scientific">Fusarium sarcochroum</name>
    <dbReference type="NCBI Taxonomy" id="1208366"/>
    <lineage>
        <taxon>Eukaryota</taxon>
        <taxon>Fungi</taxon>
        <taxon>Dikarya</taxon>
        <taxon>Ascomycota</taxon>
        <taxon>Pezizomycotina</taxon>
        <taxon>Sordariomycetes</taxon>
        <taxon>Hypocreomycetidae</taxon>
        <taxon>Hypocreales</taxon>
        <taxon>Nectriaceae</taxon>
        <taxon>Fusarium</taxon>
        <taxon>Fusarium lateritium species complex</taxon>
    </lineage>
</organism>
<dbReference type="Gene3D" id="3.80.10.10">
    <property type="entry name" value="Ribonuclease Inhibitor"/>
    <property type="match status" value="1"/>
</dbReference>
<dbReference type="OrthoDB" id="3437411at2759"/>
<name>A0A8H4TD59_9HYPO</name>
<reference evidence="2" key="2">
    <citation type="submission" date="2020-05" db="EMBL/GenBank/DDBJ databases">
        <authorList>
            <person name="Kim H.-S."/>
            <person name="Proctor R.H."/>
            <person name="Brown D.W."/>
        </authorList>
    </citation>
    <scope>NUCLEOTIDE SEQUENCE</scope>
    <source>
        <strain evidence="2">NRRL 20472</strain>
    </source>
</reference>